<protein>
    <submittedName>
        <fullName evidence="3">Holin</fullName>
    </submittedName>
</protein>
<dbReference type="EMBL" id="JAQIFT010000062">
    <property type="protein sequence ID" value="MDA3733410.1"/>
    <property type="molecule type" value="Genomic_DNA"/>
</dbReference>
<gene>
    <name evidence="3" type="ORF">PBV87_18180</name>
</gene>
<dbReference type="RefSeq" id="WP_271013243.1">
    <property type="nucleotide sequence ID" value="NZ_JAQIFT010000062.1"/>
</dbReference>
<comment type="caution">
    <text evidence="3">The sequence shown here is derived from an EMBL/GenBank/DDBJ whole genome shotgun (WGS) entry which is preliminary data.</text>
</comment>
<keyword evidence="4" id="KW-1185">Reference proteome</keyword>
<proteinExistence type="predicted"/>
<keyword evidence="2" id="KW-0812">Transmembrane</keyword>
<feature type="transmembrane region" description="Helical" evidence="2">
    <location>
        <begin position="39"/>
        <end position="57"/>
    </location>
</feature>
<sequence>MNNNSRWRNYGLWVSIAAVIPLLLSAFGIKVVPSEYQEIVNAVLAILVTAGIISNPTTTSRWFTDDPNQTSDKTTDKTDEK</sequence>
<organism evidence="3 4">
    <name type="scientific">Holtiella tumoricola</name>
    <dbReference type="NCBI Taxonomy" id="3018743"/>
    <lineage>
        <taxon>Bacteria</taxon>
        <taxon>Bacillati</taxon>
        <taxon>Bacillota</taxon>
        <taxon>Clostridia</taxon>
        <taxon>Lachnospirales</taxon>
        <taxon>Cellulosilyticaceae</taxon>
        <taxon>Holtiella</taxon>
    </lineage>
</organism>
<feature type="transmembrane region" description="Helical" evidence="2">
    <location>
        <begin position="12"/>
        <end position="32"/>
    </location>
</feature>
<reference evidence="3" key="1">
    <citation type="journal article" date="2023" name="Int. J. Syst. Evol. Microbiol.">
        <title>&lt;i&gt;Holtiella tumoricola&lt;/i&gt; gen. nov. sp. nov., isolated from a human clinical sample.</title>
        <authorList>
            <person name="Allen-Vercoe E."/>
            <person name="Daigneault M.C."/>
            <person name="Vancuren S.J."/>
            <person name="Cochrane K."/>
            <person name="O'Neal L.L."/>
            <person name="Sankaranarayanan K."/>
            <person name="Lawson P.A."/>
        </authorList>
    </citation>
    <scope>NUCLEOTIDE SEQUENCE</scope>
    <source>
        <strain evidence="3">CC70A</strain>
    </source>
</reference>
<evidence type="ECO:0000313" key="3">
    <source>
        <dbReference type="EMBL" id="MDA3733410.1"/>
    </source>
</evidence>
<accession>A0AA42DQL9</accession>
<feature type="compositionally biased region" description="Polar residues" evidence="1">
    <location>
        <begin position="57"/>
        <end position="71"/>
    </location>
</feature>
<dbReference type="Proteomes" id="UP001169242">
    <property type="component" value="Unassembled WGS sequence"/>
</dbReference>
<feature type="region of interest" description="Disordered" evidence="1">
    <location>
        <begin position="57"/>
        <end position="81"/>
    </location>
</feature>
<keyword evidence="2" id="KW-1133">Transmembrane helix</keyword>
<name>A0AA42DQL9_9FIRM</name>
<evidence type="ECO:0000256" key="2">
    <source>
        <dbReference type="SAM" id="Phobius"/>
    </source>
</evidence>
<dbReference type="AlphaFoldDB" id="A0AA42DQL9"/>
<keyword evidence="2" id="KW-0472">Membrane</keyword>
<evidence type="ECO:0000256" key="1">
    <source>
        <dbReference type="SAM" id="MobiDB-lite"/>
    </source>
</evidence>
<evidence type="ECO:0000313" key="4">
    <source>
        <dbReference type="Proteomes" id="UP001169242"/>
    </source>
</evidence>